<organism evidence="3 4">
    <name type="scientific">Gracilibacillus salinarum</name>
    <dbReference type="NCBI Taxonomy" id="2932255"/>
    <lineage>
        <taxon>Bacteria</taxon>
        <taxon>Bacillati</taxon>
        <taxon>Bacillota</taxon>
        <taxon>Bacilli</taxon>
        <taxon>Bacillales</taxon>
        <taxon>Bacillaceae</taxon>
        <taxon>Gracilibacillus</taxon>
    </lineage>
</organism>
<dbReference type="RefSeq" id="WP_244741475.1">
    <property type="nucleotide sequence ID" value="NZ_CP095071.1"/>
</dbReference>
<dbReference type="InterPro" id="IPR005625">
    <property type="entry name" value="PepSY-ass_TM"/>
</dbReference>
<feature type="transmembrane region" description="Helical" evidence="1">
    <location>
        <begin position="143"/>
        <end position="163"/>
    </location>
</feature>
<dbReference type="PANTHER" id="PTHR34219">
    <property type="entry name" value="IRON-REGULATED INNER MEMBRANE PROTEIN-RELATED"/>
    <property type="match status" value="1"/>
</dbReference>
<dbReference type="EMBL" id="CP095071">
    <property type="protein sequence ID" value="UOQ84106.1"/>
    <property type="molecule type" value="Genomic_DNA"/>
</dbReference>
<keyword evidence="1" id="KW-0472">Membrane</keyword>
<evidence type="ECO:0000313" key="4">
    <source>
        <dbReference type="Proteomes" id="UP000831537"/>
    </source>
</evidence>
<proteinExistence type="predicted"/>
<dbReference type="InterPro" id="IPR025711">
    <property type="entry name" value="PepSY"/>
</dbReference>
<feature type="domain" description="PepSY" evidence="2">
    <location>
        <begin position="273"/>
        <end position="330"/>
    </location>
</feature>
<feature type="transmembrane region" description="Helical" evidence="1">
    <location>
        <begin position="403"/>
        <end position="428"/>
    </location>
</feature>
<accession>A0ABY4GIT9</accession>
<reference evidence="3 4" key="1">
    <citation type="submission" date="2022-04" db="EMBL/GenBank/DDBJ databases">
        <title>Gracilibacillus sp. isolated from saltern.</title>
        <authorList>
            <person name="Won M."/>
            <person name="Lee C.-M."/>
            <person name="Woen H.-Y."/>
            <person name="Kwon S.-W."/>
        </authorList>
    </citation>
    <scope>NUCLEOTIDE SEQUENCE [LARGE SCALE GENOMIC DNA]</scope>
    <source>
        <strain evidence="3 4">SSPM10-3</strain>
    </source>
</reference>
<feature type="transmembrane region" description="Helical" evidence="1">
    <location>
        <begin position="12"/>
        <end position="38"/>
    </location>
</feature>
<keyword evidence="1" id="KW-0812">Transmembrane</keyword>
<name>A0ABY4GIT9_9BACI</name>
<sequence>MKNKKSLYKTIWRWHFYAGIFIAPFLFILAVTGGIYLFKPQIEEIMYQDYYQVEVQADKTTPQQQVDNVMAEYPDATVTSYRPGETDDRSAEVGISLDGSSYTIFVDPYTANIVGELNDQHRIFDRVEEFHGELMLGTWGDRIVELAACWIIILLVTGLFIWFPRKKKRAKGTIIPRLNQNKRIFFRDMHAVTGFWLSLAILFLVFSGLFWSGFLGTKIQNTATNLGVGYPPSIWTGSAPESTVLTKDIADVAWPAESMPVPESTDQQGFIPVSINEVVHTANETGVYPTYEVFYPSTPTGVYTISAFPPKAQDEVTMHIDQYTGAILADYRYEHYKPIGKLIATGITIHKGLEFGLTNQILGALVCLGIIAIVVSGIIMWWRRKPDQHLGAPIAPSVLSSKVLIVLLIIFSLLLPLLGISVIVIFLLDWLVIRRVPTLKRIFQVQ</sequence>
<feature type="transmembrane region" description="Helical" evidence="1">
    <location>
        <begin position="361"/>
        <end position="382"/>
    </location>
</feature>
<feature type="transmembrane region" description="Helical" evidence="1">
    <location>
        <begin position="184"/>
        <end position="211"/>
    </location>
</feature>
<evidence type="ECO:0000259" key="2">
    <source>
        <dbReference type="Pfam" id="PF03413"/>
    </source>
</evidence>
<dbReference type="Pfam" id="PF03929">
    <property type="entry name" value="PepSY_TM"/>
    <property type="match status" value="1"/>
</dbReference>
<keyword evidence="1" id="KW-1133">Transmembrane helix</keyword>
<dbReference type="Pfam" id="PF03413">
    <property type="entry name" value="PepSY"/>
    <property type="match status" value="2"/>
</dbReference>
<feature type="domain" description="PepSY" evidence="2">
    <location>
        <begin position="61"/>
        <end position="116"/>
    </location>
</feature>
<keyword evidence="4" id="KW-1185">Reference proteome</keyword>
<evidence type="ECO:0000256" key="1">
    <source>
        <dbReference type="SAM" id="Phobius"/>
    </source>
</evidence>
<protein>
    <submittedName>
        <fullName evidence="3">PepSY domain-containing protein</fullName>
    </submittedName>
</protein>
<dbReference type="Proteomes" id="UP000831537">
    <property type="component" value="Chromosome"/>
</dbReference>
<dbReference type="PANTHER" id="PTHR34219:SF1">
    <property type="entry name" value="PEPSY DOMAIN-CONTAINING PROTEIN"/>
    <property type="match status" value="1"/>
</dbReference>
<evidence type="ECO:0000313" key="3">
    <source>
        <dbReference type="EMBL" id="UOQ84106.1"/>
    </source>
</evidence>
<gene>
    <name evidence="3" type="ORF">MUN87_15480</name>
</gene>